<evidence type="ECO:0000256" key="1">
    <source>
        <dbReference type="ARBA" id="ARBA00004141"/>
    </source>
</evidence>
<accession>A0ABQ1NT34</accession>
<comment type="subcellular location">
    <subcellularLocation>
        <location evidence="6">Cell membrane</location>
        <topology evidence="6">Multi-pass membrane protein</topology>
    </subcellularLocation>
    <subcellularLocation>
        <location evidence="1">Membrane</location>
        <topology evidence="1">Multi-pass membrane protein</topology>
    </subcellularLocation>
</comment>
<proteinExistence type="inferred from homology"/>
<dbReference type="PANTHER" id="PTHR43701:SF12">
    <property type="entry name" value="MEMBRANE TRANSPORTER PROTEIN YTNM-RELATED"/>
    <property type="match status" value="1"/>
</dbReference>
<feature type="transmembrane region" description="Helical" evidence="6">
    <location>
        <begin position="72"/>
        <end position="90"/>
    </location>
</feature>
<protein>
    <recommendedName>
        <fullName evidence="6">Probable membrane transporter protein</fullName>
    </recommendedName>
</protein>
<reference evidence="8" key="1">
    <citation type="journal article" date="2019" name="Int. J. Syst. Evol. Microbiol.">
        <title>The Global Catalogue of Microorganisms (GCM) 10K type strain sequencing project: providing services to taxonomists for standard genome sequencing and annotation.</title>
        <authorList>
            <consortium name="The Broad Institute Genomics Platform"/>
            <consortium name="The Broad Institute Genome Sequencing Center for Infectious Disease"/>
            <person name="Wu L."/>
            <person name="Ma J."/>
        </authorList>
    </citation>
    <scope>NUCLEOTIDE SEQUENCE [LARGE SCALE GENOMIC DNA]</scope>
    <source>
        <strain evidence="8">CCM 7282</strain>
    </source>
</reference>
<evidence type="ECO:0000256" key="4">
    <source>
        <dbReference type="ARBA" id="ARBA00022989"/>
    </source>
</evidence>
<evidence type="ECO:0000256" key="2">
    <source>
        <dbReference type="ARBA" id="ARBA00009142"/>
    </source>
</evidence>
<comment type="caution">
    <text evidence="7">The sequence shown here is derived from an EMBL/GenBank/DDBJ whole genome shotgun (WGS) entry which is preliminary data.</text>
</comment>
<evidence type="ECO:0000256" key="5">
    <source>
        <dbReference type="ARBA" id="ARBA00023136"/>
    </source>
</evidence>
<organism evidence="7 8">
    <name type="scientific">Thalassobacillus devorans</name>
    <dbReference type="NCBI Taxonomy" id="279813"/>
    <lineage>
        <taxon>Bacteria</taxon>
        <taxon>Bacillati</taxon>
        <taxon>Bacillota</taxon>
        <taxon>Bacilli</taxon>
        <taxon>Bacillales</taxon>
        <taxon>Bacillaceae</taxon>
        <taxon>Thalassobacillus</taxon>
    </lineage>
</organism>
<keyword evidence="6" id="KW-1003">Cell membrane</keyword>
<gene>
    <name evidence="7" type="primary">ytnM</name>
    <name evidence="7" type="ORF">GCM10007216_11030</name>
</gene>
<feature type="transmembrane region" description="Helical" evidence="6">
    <location>
        <begin position="102"/>
        <end position="120"/>
    </location>
</feature>
<feature type="transmembrane region" description="Helical" evidence="6">
    <location>
        <begin position="260"/>
        <end position="280"/>
    </location>
</feature>
<name>A0ABQ1NT34_9BACI</name>
<keyword evidence="8" id="KW-1185">Reference proteome</keyword>
<keyword evidence="5 6" id="KW-0472">Membrane</keyword>
<dbReference type="PANTHER" id="PTHR43701">
    <property type="entry name" value="MEMBRANE TRANSPORTER PROTEIN MJ0441-RELATED"/>
    <property type="match status" value="1"/>
</dbReference>
<comment type="similarity">
    <text evidence="2 6">Belongs to the 4-toluene sulfonate uptake permease (TSUP) (TC 2.A.102) family.</text>
</comment>
<dbReference type="InterPro" id="IPR051598">
    <property type="entry name" value="TSUP/Inactive_protease-like"/>
</dbReference>
<dbReference type="RefSeq" id="WP_062441128.1">
    <property type="nucleotide sequence ID" value="NZ_BMCJ01000002.1"/>
</dbReference>
<evidence type="ECO:0000256" key="3">
    <source>
        <dbReference type="ARBA" id="ARBA00022692"/>
    </source>
</evidence>
<dbReference type="Proteomes" id="UP000619534">
    <property type="component" value="Unassembled WGS sequence"/>
</dbReference>
<dbReference type="EMBL" id="BMCJ01000002">
    <property type="protein sequence ID" value="GGC82274.1"/>
    <property type="molecule type" value="Genomic_DNA"/>
</dbReference>
<keyword evidence="3 6" id="KW-0812">Transmembrane</keyword>
<sequence>MRKLIIFTLVGFFAQLIDGALGMSYGLTSSTLLIAYGVAPAVVSSSIHMAEIATTAVSGYSHYKFDNIDKKLVLPLIIPGSISAFLGAAFLSSLPGEKIKPFISIFLLLLGVYIVARFLLMKTSNEKRREVPVKNCFLYPLGALAGFFDAVGGGGWGPINTPVLLSRKGALPRKVIGTVDTTEFAITISATLGFLLFLGWEQLHWLWVVSFMIGGVAAAPLAAWLVRIVPPFILGVGAGGFIILTNLRTLLLALNIPADLMVLIYVVMVLGWVAAIIASIRKNFHFQKRERIVEPKGENFG</sequence>
<dbReference type="InterPro" id="IPR002781">
    <property type="entry name" value="TM_pro_TauE-like"/>
</dbReference>
<feature type="transmembrane region" description="Helical" evidence="6">
    <location>
        <begin position="32"/>
        <end position="60"/>
    </location>
</feature>
<feature type="transmembrane region" description="Helical" evidence="6">
    <location>
        <begin position="232"/>
        <end position="254"/>
    </location>
</feature>
<evidence type="ECO:0000313" key="7">
    <source>
        <dbReference type="EMBL" id="GGC82274.1"/>
    </source>
</evidence>
<feature type="transmembrane region" description="Helical" evidence="6">
    <location>
        <begin position="204"/>
        <end position="225"/>
    </location>
</feature>
<evidence type="ECO:0000256" key="6">
    <source>
        <dbReference type="RuleBase" id="RU363041"/>
    </source>
</evidence>
<evidence type="ECO:0000313" key="8">
    <source>
        <dbReference type="Proteomes" id="UP000619534"/>
    </source>
</evidence>
<keyword evidence="4 6" id="KW-1133">Transmembrane helix</keyword>
<dbReference type="Pfam" id="PF01925">
    <property type="entry name" value="TauE"/>
    <property type="match status" value="1"/>
</dbReference>